<proteinExistence type="predicted"/>
<sequence>MVDVVGPRSLSSRNMAATTHSPCAPGFGGGGVGDEYMDRRPASGLRLLISSPPITVSPPTQWIAFPRARTSRDVCATSMTFPSTSPDLGPPGTYLRSRLRSRRGPSTLGPSQISGTWSISGDALACRDFGGSRTRRGGRCKRARGLCIIFR</sequence>
<feature type="compositionally biased region" description="Polar residues" evidence="1">
    <location>
        <begin position="9"/>
        <end position="21"/>
    </location>
</feature>
<keyword evidence="3" id="KW-1185">Reference proteome</keyword>
<gene>
    <name evidence="2" type="ORF">BD626DRAFT_160249</name>
</gene>
<evidence type="ECO:0000313" key="3">
    <source>
        <dbReference type="Proteomes" id="UP000320762"/>
    </source>
</evidence>
<name>A0A550CP18_9AGAR</name>
<dbReference type="AlphaFoldDB" id="A0A550CP18"/>
<protein>
    <submittedName>
        <fullName evidence="2">Uncharacterized protein</fullName>
    </submittedName>
</protein>
<reference evidence="2 3" key="1">
    <citation type="journal article" date="2019" name="New Phytol.">
        <title>Comparative genomics reveals unique wood-decay strategies and fruiting body development in the Schizophyllaceae.</title>
        <authorList>
            <person name="Almasi E."/>
            <person name="Sahu N."/>
            <person name="Krizsan K."/>
            <person name="Balint B."/>
            <person name="Kovacs G.M."/>
            <person name="Kiss B."/>
            <person name="Cseklye J."/>
            <person name="Drula E."/>
            <person name="Henrissat B."/>
            <person name="Nagy I."/>
            <person name="Chovatia M."/>
            <person name="Adam C."/>
            <person name="LaButti K."/>
            <person name="Lipzen A."/>
            <person name="Riley R."/>
            <person name="Grigoriev I.V."/>
            <person name="Nagy L.G."/>
        </authorList>
    </citation>
    <scope>NUCLEOTIDE SEQUENCE [LARGE SCALE GENOMIC DNA]</scope>
    <source>
        <strain evidence="2 3">NL-1724</strain>
    </source>
</reference>
<dbReference type="EMBL" id="VDMD01000003">
    <property type="protein sequence ID" value="TRM66541.1"/>
    <property type="molecule type" value="Genomic_DNA"/>
</dbReference>
<dbReference type="Proteomes" id="UP000320762">
    <property type="component" value="Unassembled WGS sequence"/>
</dbReference>
<feature type="region of interest" description="Disordered" evidence="1">
    <location>
        <begin position="1"/>
        <end position="22"/>
    </location>
</feature>
<evidence type="ECO:0000256" key="1">
    <source>
        <dbReference type="SAM" id="MobiDB-lite"/>
    </source>
</evidence>
<comment type="caution">
    <text evidence="2">The sequence shown here is derived from an EMBL/GenBank/DDBJ whole genome shotgun (WGS) entry which is preliminary data.</text>
</comment>
<accession>A0A550CP18</accession>
<evidence type="ECO:0000313" key="2">
    <source>
        <dbReference type="EMBL" id="TRM66541.1"/>
    </source>
</evidence>
<organism evidence="2 3">
    <name type="scientific">Schizophyllum amplum</name>
    <dbReference type="NCBI Taxonomy" id="97359"/>
    <lineage>
        <taxon>Eukaryota</taxon>
        <taxon>Fungi</taxon>
        <taxon>Dikarya</taxon>
        <taxon>Basidiomycota</taxon>
        <taxon>Agaricomycotina</taxon>
        <taxon>Agaricomycetes</taxon>
        <taxon>Agaricomycetidae</taxon>
        <taxon>Agaricales</taxon>
        <taxon>Schizophyllaceae</taxon>
        <taxon>Schizophyllum</taxon>
    </lineage>
</organism>